<evidence type="ECO:0000256" key="4">
    <source>
        <dbReference type="ARBA" id="ARBA00023040"/>
    </source>
</evidence>
<feature type="compositionally biased region" description="Polar residues" evidence="9">
    <location>
        <begin position="289"/>
        <end position="299"/>
    </location>
</feature>
<keyword evidence="5 10" id="KW-0472">Membrane</keyword>
<name>A0A8W8I7X4_MAGGI</name>
<feature type="transmembrane region" description="Helical" evidence="10">
    <location>
        <begin position="53"/>
        <end position="74"/>
    </location>
</feature>
<dbReference type="Proteomes" id="UP000005408">
    <property type="component" value="Unassembled WGS sequence"/>
</dbReference>
<keyword evidence="7 8" id="KW-0807">Transducer</keyword>
<accession>A0A8W8I7X4</accession>
<feature type="transmembrane region" description="Helical" evidence="10">
    <location>
        <begin position="323"/>
        <end position="346"/>
    </location>
</feature>
<evidence type="ECO:0000256" key="7">
    <source>
        <dbReference type="ARBA" id="ARBA00023224"/>
    </source>
</evidence>
<dbReference type="PRINTS" id="PR00237">
    <property type="entry name" value="GPCRRHODOPSN"/>
</dbReference>
<dbReference type="GO" id="GO:0004930">
    <property type="term" value="F:G protein-coupled receptor activity"/>
    <property type="evidence" value="ECO:0007669"/>
    <property type="project" value="UniProtKB-KW"/>
</dbReference>
<dbReference type="PANTHER" id="PTHR24238">
    <property type="entry name" value="G-PROTEIN COUPLED RECEPTOR"/>
    <property type="match status" value="1"/>
</dbReference>
<dbReference type="Pfam" id="PF00001">
    <property type="entry name" value="7tm_1"/>
    <property type="match status" value="1"/>
</dbReference>
<dbReference type="GO" id="GO:0016020">
    <property type="term" value="C:membrane"/>
    <property type="evidence" value="ECO:0007669"/>
    <property type="project" value="UniProtKB-SubCell"/>
</dbReference>
<dbReference type="InterPro" id="IPR000276">
    <property type="entry name" value="GPCR_Rhodpsn"/>
</dbReference>
<dbReference type="EnsemblMetazoa" id="G12793.1">
    <property type="protein sequence ID" value="G12793.1:cds"/>
    <property type="gene ID" value="G12793"/>
</dbReference>
<evidence type="ECO:0000256" key="8">
    <source>
        <dbReference type="RuleBase" id="RU000688"/>
    </source>
</evidence>
<evidence type="ECO:0000256" key="2">
    <source>
        <dbReference type="ARBA" id="ARBA00022692"/>
    </source>
</evidence>
<feature type="domain" description="G-protein coupled receptors family 1 profile" evidence="11">
    <location>
        <begin position="66"/>
        <end position="381"/>
    </location>
</feature>
<dbReference type="EnsemblMetazoa" id="G12793.3">
    <property type="protein sequence ID" value="G12793.3:cds"/>
    <property type="gene ID" value="G12793"/>
</dbReference>
<evidence type="ECO:0000256" key="10">
    <source>
        <dbReference type="SAM" id="Phobius"/>
    </source>
</evidence>
<evidence type="ECO:0000313" key="12">
    <source>
        <dbReference type="EnsemblMetazoa" id="G12793.3:cds"/>
    </source>
</evidence>
<evidence type="ECO:0000259" key="11">
    <source>
        <dbReference type="PROSITE" id="PS50262"/>
    </source>
</evidence>
<dbReference type="Gene3D" id="1.20.1070.10">
    <property type="entry name" value="Rhodopsin 7-helix transmembrane proteins"/>
    <property type="match status" value="1"/>
</dbReference>
<keyword evidence="2 8" id="KW-0812">Transmembrane</keyword>
<dbReference type="OMA" id="IEMNFQY"/>
<feature type="transmembrane region" description="Helical" evidence="10">
    <location>
        <begin position="165"/>
        <end position="185"/>
    </location>
</feature>
<keyword evidence="6 8" id="KW-0675">Receptor</keyword>
<evidence type="ECO:0000256" key="5">
    <source>
        <dbReference type="ARBA" id="ARBA00023136"/>
    </source>
</evidence>
<dbReference type="PROSITE" id="PS50262">
    <property type="entry name" value="G_PROTEIN_RECEP_F1_2"/>
    <property type="match status" value="1"/>
</dbReference>
<dbReference type="InterPro" id="IPR017452">
    <property type="entry name" value="GPCR_Rhodpsn_7TM"/>
</dbReference>
<feature type="transmembrane region" description="Helical" evidence="10">
    <location>
        <begin position="214"/>
        <end position="238"/>
    </location>
</feature>
<keyword evidence="3 10" id="KW-1133">Transmembrane helix</keyword>
<keyword evidence="4 8" id="KW-0297">G-protein coupled receptor</keyword>
<reference evidence="12" key="1">
    <citation type="submission" date="2022-08" db="UniProtKB">
        <authorList>
            <consortium name="EnsemblMetazoa"/>
        </authorList>
    </citation>
    <scope>IDENTIFICATION</scope>
    <source>
        <strain evidence="12">05x7-T-G4-1.051#20</strain>
    </source>
</reference>
<dbReference type="EnsemblMetazoa" id="G12793.4">
    <property type="protein sequence ID" value="G12793.4:cds"/>
    <property type="gene ID" value="G12793"/>
</dbReference>
<evidence type="ECO:0000256" key="6">
    <source>
        <dbReference type="ARBA" id="ARBA00023170"/>
    </source>
</evidence>
<organism evidence="12 13">
    <name type="scientific">Magallana gigas</name>
    <name type="common">Pacific oyster</name>
    <name type="synonym">Crassostrea gigas</name>
    <dbReference type="NCBI Taxonomy" id="29159"/>
    <lineage>
        <taxon>Eukaryota</taxon>
        <taxon>Metazoa</taxon>
        <taxon>Spiralia</taxon>
        <taxon>Lophotrochozoa</taxon>
        <taxon>Mollusca</taxon>
        <taxon>Bivalvia</taxon>
        <taxon>Autobranchia</taxon>
        <taxon>Pteriomorphia</taxon>
        <taxon>Ostreida</taxon>
        <taxon>Ostreoidea</taxon>
        <taxon>Ostreidae</taxon>
        <taxon>Magallana</taxon>
    </lineage>
</organism>
<evidence type="ECO:0000256" key="9">
    <source>
        <dbReference type="SAM" id="MobiDB-lite"/>
    </source>
</evidence>
<feature type="transmembrane region" description="Helical" evidence="10">
    <location>
        <begin position="126"/>
        <end position="144"/>
    </location>
</feature>
<feature type="region of interest" description="Disordered" evidence="9">
    <location>
        <begin position="289"/>
        <end position="315"/>
    </location>
</feature>
<dbReference type="EnsemblMetazoa" id="G12793.2">
    <property type="protein sequence ID" value="G12793.2:cds"/>
    <property type="gene ID" value="G12793"/>
</dbReference>
<dbReference type="PROSITE" id="PS00237">
    <property type="entry name" value="G_PROTEIN_RECEP_F1_1"/>
    <property type="match status" value="1"/>
</dbReference>
<dbReference type="AlphaFoldDB" id="A0A8W8I7X4"/>
<evidence type="ECO:0000256" key="1">
    <source>
        <dbReference type="ARBA" id="ARBA00004141"/>
    </source>
</evidence>
<sequence>MSTGTVMYETITSFQGNLTTEPTEIHPSVRNETMMLTLEELNQIEVHRRLAPMIYLGILIVIGVPGNLTVLFVYLLKFDSSTYRTFIVALALIDLVGSAVCMPFEIIEMNFQYTFYAVGACKFFRFNNTFVALMSIFVLLALSADRYRRVCRPLKPQMSVFMARVLCGVAALLAILFSWPILFLLGTRHVSLPNNVTGYDCSTSDKYKKTFYPLVHAAILFITFVVSIVSLIVIYSLIGRKIFKHVQFRNTFRTTKSSSISSGKTSSTKLPSEGKETVVLVNVNKVTSSTDARKQSNGTESKKPIAKQNENNDGKSKNKITKIAFAICLAFILSYLPHLIITVWTAVKGGFIAPPGPIVSAVLPIVTRSIFLNNIVNPFIYGFLDRRFKKIVLICVCKK</sequence>
<feature type="transmembrane region" description="Helical" evidence="10">
    <location>
        <begin position="86"/>
        <end position="106"/>
    </location>
</feature>
<protein>
    <recommendedName>
        <fullName evidence="11">G-protein coupled receptors family 1 profile domain-containing protein</fullName>
    </recommendedName>
</protein>
<feature type="transmembrane region" description="Helical" evidence="10">
    <location>
        <begin position="358"/>
        <end position="384"/>
    </location>
</feature>
<dbReference type="OrthoDB" id="5969463at2759"/>
<comment type="subcellular location">
    <subcellularLocation>
        <location evidence="1">Membrane</location>
        <topology evidence="1">Multi-pass membrane protein</topology>
    </subcellularLocation>
</comment>
<proteinExistence type="inferred from homology"/>
<evidence type="ECO:0000256" key="3">
    <source>
        <dbReference type="ARBA" id="ARBA00022989"/>
    </source>
</evidence>
<dbReference type="PANTHER" id="PTHR24238:SF47">
    <property type="entry name" value="ECDYSTEROIDS_DOPAMINE RECEPTOR-RELATED"/>
    <property type="match status" value="1"/>
</dbReference>
<keyword evidence="13" id="KW-1185">Reference proteome</keyword>
<dbReference type="CDD" id="cd00637">
    <property type="entry name" value="7tm_classA_rhodopsin-like"/>
    <property type="match status" value="1"/>
</dbReference>
<evidence type="ECO:0000313" key="13">
    <source>
        <dbReference type="Proteomes" id="UP000005408"/>
    </source>
</evidence>
<dbReference type="SUPFAM" id="SSF81321">
    <property type="entry name" value="Family A G protein-coupled receptor-like"/>
    <property type="match status" value="1"/>
</dbReference>
<comment type="similarity">
    <text evidence="8">Belongs to the G-protein coupled receptor 1 family.</text>
</comment>